<evidence type="ECO:0000259" key="4">
    <source>
        <dbReference type="SMART" id="SM00849"/>
    </source>
</evidence>
<comment type="catalytic activity">
    <reaction evidence="1">
        <text>3',5'-cyclic CMP + H2O = CMP + H(+)</text>
        <dbReference type="Rhea" id="RHEA:72675"/>
        <dbReference type="ChEBI" id="CHEBI:15377"/>
        <dbReference type="ChEBI" id="CHEBI:15378"/>
        <dbReference type="ChEBI" id="CHEBI:58003"/>
        <dbReference type="ChEBI" id="CHEBI:60377"/>
    </reaction>
    <physiologicalReaction direction="left-to-right" evidence="1">
        <dbReference type="Rhea" id="RHEA:72676"/>
    </physiologicalReaction>
</comment>
<dbReference type="GO" id="GO:0046872">
    <property type="term" value="F:metal ion binding"/>
    <property type="evidence" value="ECO:0007669"/>
    <property type="project" value="UniProtKB-KW"/>
</dbReference>
<dbReference type="InterPro" id="IPR036866">
    <property type="entry name" value="RibonucZ/Hydroxyglut_hydro"/>
</dbReference>
<dbReference type="SUPFAM" id="SSF56281">
    <property type="entry name" value="Metallo-hydrolase/oxidoreductase"/>
    <property type="match status" value="1"/>
</dbReference>
<evidence type="ECO:0000313" key="5">
    <source>
        <dbReference type="EMBL" id="SMG14004.1"/>
    </source>
</evidence>
<comment type="function">
    <text evidence="2">Counteracts the endogenous Pycsar antiviral defense system. Phosphodiesterase that enables metal-dependent hydrolysis of host cyclic nucleotide Pycsar defense signals such as cCMP and cUMP.</text>
</comment>
<gene>
    <name evidence="5" type="ORF">SAMN06295960_0447</name>
</gene>
<dbReference type="InterPro" id="IPR001279">
    <property type="entry name" value="Metallo-B-lactamas"/>
</dbReference>
<proteinExistence type="predicted"/>
<dbReference type="STRING" id="1852522.SAMN06295960_0447"/>
<feature type="domain" description="Metallo-beta-lactamase" evidence="4">
    <location>
        <begin position="19"/>
        <end position="217"/>
    </location>
</feature>
<dbReference type="OrthoDB" id="9803916at2"/>
<dbReference type="Pfam" id="PF23023">
    <property type="entry name" value="Anti-Pycsar_Apyc1"/>
    <property type="match status" value="1"/>
</dbReference>
<dbReference type="SMART" id="SM00849">
    <property type="entry name" value="Lactamase_B"/>
    <property type="match status" value="1"/>
</dbReference>
<dbReference type="Proteomes" id="UP000193834">
    <property type="component" value="Unassembled WGS sequence"/>
</dbReference>
<evidence type="ECO:0000256" key="3">
    <source>
        <dbReference type="ARBA" id="ARBA00048505"/>
    </source>
</evidence>
<reference evidence="5 6" key="1">
    <citation type="submission" date="2017-04" db="EMBL/GenBank/DDBJ databases">
        <authorList>
            <person name="Afonso C.L."/>
            <person name="Miller P.J."/>
            <person name="Scott M.A."/>
            <person name="Spackman E."/>
            <person name="Goraichik I."/>
            <person name="Dimitrov K.M."/>
            <person name="Suarez D.L."/>
            <person name="Swayne D.E."/>
        </authorList>
    </citation>
    <scope>NUCLEOTIDE SEQUENCE [LARGE SCALE GENOMIC DNA]</scope>
    <source>
        <strain evidence="5 6">11</strain>
    </source>
</reference>
<sequence>MSIQIQMLGTGSAFAKRYYNNNAMISTSKQTFLIDCGITAPLAIHQIEQSFNDFEGVLVTHLHADHIGGLEEYAFQMKFLHQRRPKLFIANTLLEPLWEHSLKAGMTQPGIDCIEDVFEVIPIIPAQAHEITPELKVEWMETPHIPGKQSYSLLINDTFFYSADIRFQPDLLQSLVEQGVHTIWHDCQLEGEGEVHATIKELLTLPPSIQSKILLMHYGDTRPEWDGHTGPMPFINQHETYSIRP</sequence>
<evidence type="ECO:0000256" key="1">
    <source>
        <dbReference type="ARBA" id="ARBA00034221"/>
    </source>
</evidence>
<dbReference type="GO" id="GO:0016787">
    <property type="term" value="F:hydrolase activity"/>
    <property type="evidence" value="ECO:0007669"/>
    <property type="project" value="UniProtKB-KW"/>
</dbReference>
<organism evidence="5 6">
    <name type="scientific">Paenibacillus aquistagni</name>
    <dbReference type="NCBI Taxonomy" id="1852522"/>
    <lineage>
        <taxon>Bacteria</taxon>
        <taxon>Bacillati</taxon>
        <taxon>Bacillota</taxon>
        <taxon>Bacilli</taxon>
        <taxon>Bacillales</taxon>
        <taxon>Paenibacillaceae</taxon>
        <taxon>Paenibacillus</taxon>
    </lineage>
</organism>
<keyword evidence="6" id="KW-1185">Reference proteome</keyword>
<dbReference type="AlphaFoldDB" id="A0A1X7IHV8"/>
<dbReference type="EMBL" id="FXAZ01000001">
    <property type="protein sequence ID" value="SMG14004.1"/>
    <property type="molecule type" value="Genomic_DNA"/>
</dbReference>
<evidence type="ECO:0000256" key="2">
    <source>
        <dbReference type="ARBA" id="ARBA00034301"/>
    </source>
</evidence>
<dbReference type="Gene3D" id="3.60.15.10">
    <property type="entry name" value="Ribonuclease Z/Hydroxyacylglutathione hydrolase-like"/>
    <property type="match status" value="1"/>
</dbReference>
<accession>A0A1X7IHV8</accession>
<name>A0A1X7IHV8_9BACL</name>
<dbReference type="RefSeq" id="WP_085492711.1">
    <property type="nucleotide sequence ID" value="NZ_FXAZ01000001.1"/>
</dbReference>
<protein>
    <submittedName>
        <fullName evidence="5">Ribonuclease BN, tRNA processing enzyme</fullName>
    </submittedName>
</protein>
<comment type="catalytic activity">
    <reaction evidence="3">
        <text>3',5'-cyclic UMP + H2O = UMP + H(+)</text>
        <dbReference type="Rhea" id="RHEA:70575"/>
        <dbReference type="ChEBI" id="CHEBI:15377"/>
        <dbReference type="ChEBI" id="CHEBI:15378"/>
        <dbReference type="ChEBI" id="CHEBI:57865"/>
        <dbReference type="ChEBI" id="CHEBI:184387"/>
    </reaction>
    <physiologicalReaction direction="left-to-right" evidence="3">
        <dbReference type="Rhea" id="RHEA:70576"/>
    </physiologicalReaction>
</comment>
<evidence type="ECO:0000313" key="6">
    <source>
        <dbReference type="Proteomes" id="UP000193834"/>
    </source>
</evidence>